<feature type="compositionally biased region" description="Polar residues" evidence="1">
    <location>
        <begin position="37"/>
        <end position="50"/>
    </location>
</feature>
<proteinExistence type="predicted"/>
<comment type="caution">
    <text evidence="2">The sequence shown here is derived from an EMBL/GenBank/DDBJ whole genome shotgun (WGS) entry which is preliminary data.</text>
</comment>
<evidence type="ECO:0000256" key="1">
    <source>
        <dbReference type="SAM" id="MobiDB-lite"/>
    </source>
</evidence>
<gene>
    <name evidence="2" type="ORF">BELL_1031g00020</name>
</gene>
<evidence type="ECO:0000313" key="2">
    <source>
        <dbReference type="EMBL" id="TGO64765.1"/>
    </source>
</evidence>
<keyword evidence="3" id="KW-1185">Reference proteome</keyword>
<reference evidence="2 3" key="1">
    <citation type="submission" date="2017-12" db="EMBL/GenBank/DDBJ databases">
        <title>Comparative genomics of Botrytis spp.</title>
        <authorList>
            <person name="Valero-Jimenez C.A."/>
            <person name="Tapia P."/>
            <person name="Veloso J."/>
            <person name="Silva-Moreno E."/>
            <person name="Staats M."/>
            <person name="Valdes J.H."/>
            <person name="Van Kan J.A.L."/>
        </authorList>
    </citation>
    <scope>NUCLEOTIDE SEQUENCE [LARGE SCALE GENOMIC DNA]</scope>
    <source>
        <strain evidence="2 3">Be9601</strain>
    </source>
</reference>
<organism evidence="2 3">
    <name type="scientific">Botrytis elliptica</name>
    <dbReference type="NCBI Taxonomy" id="278938"/>
    <lineage>
        <taxon>Eukaryota</taxon>
        <taxon>Fungi</taxon>
        <taxon>Dikarya</taxon>
        <taxon>Ascomycota</taxon>
        <taxon>Pezizomycotina</taxon>
        <taxon>Leotiomycetes</taxon>
        <taxon>Helotiales</taxon>
        <taxon>Sclerotiniaceae</taxon>
        <taxon>Botrytis</taxon>
    </lineage>
</organism>
<dbReference type="EMBL" id="PQXM01001029">
    <property type="protein sequence ID" value="TGO64765.1"/>
    <property type="molecule type" value="Genomic_DNA"/>
</dbReference>
<evidence type="ECO:0000313" key="3">
    <source>
        <dbReference type="Proteomes" id="UP000297229"/>
    </source>
</evidence>
<name>A0A4Z1ITS3_9HELO</name>
<accession>A0A4Z1ITS3</accession>
<protein>
    <submittedName>
        <fullName evidence="2">Uncharacterized protein</fullName>
    </submittedName>
</protein>
<feature type="compositionally biased region" description="Basic and acidic residues" evidence="1">
    <location>
        <begin position="51"/>
        <end position="60"/>
    </location>
</feature>
<feature type="compositionally biased region" description="Polar residues" evidence="1">
    <location>
        <begin position="18"/>
        <end position="27"/>
    </location>
</feature>
<feature type="region of interest" description="Disordered" evidence="1">
    <location>
        <begin position="12"/>
        <end position="60"/>
    </location>
</feature>
<sequence length="60" mass="6670">MFQDTNRLICFAFPPSNPHQSTPSNAVQRHPTPMDPPTTNQATSHNASTRESIHARIEGE</sequence>
<dbReference type="AlphaFoldDB" id="A0A4Z1ITS3"/>
<dbReference type="Proteomes" id="UP000297229">
    <property type="component" value="Unassembled WGS sequence"/>
</dbReference>